<protein>
    <recommendedName>
        <fullName evidence="4">Chitin-binding type-1 domain-containing protein</fullName>
    </recommendedName>
</protein>
<evidence type="ECO:0000313" key="3">
    <source>
        <dbReference type="Proteomes" id="UP001154282"/>
    </source>
</evidence>
<sequence length="196" mass="20741">MFFAAAATAVLILQLLVALIAPSSCSSVERDDHLCGQYQSGTWALCDPGRCCGPESYCGQGYEYCSPDYCTFQCPRAPPGGYDQSNYEVTETQGAGTGGGVLITRLVNATLHNNRYFNLNIGGDELVKMTADNASSSSSSSSSSPSSSSSLLSCARSLSRLPLVSRYKYPFAALPAPQAQNNITAATRCGRCLMVN</sequence>
<proteinExistence type="predicted"/>
<reference evidence="2" key="1">
    <citation type="submission" date="2022-08" db="EMBL/GenBank/DDBJ databases">
        <authorList>
            <person name="Gutierrez-Valencia J."/>
        </authorList>
    </citation>
    <scope>NUCLEOTIDE SEQUENCE</scope>
</reference>
<feature type="chain" id="PRO_5043381693" description="Chitin-binding type-1 domain-containing protein" evidence="1">
    <location>
        <begin position="26"/>
        <end position="196"/>
    </location>
</feature>
<dbReference type="AlphaFoldDB" id="A0AAV0JN08"/>
<evidence type="ECO:0008006" key="4">
    <source>
        <dbReference type="Google" id="ProtNLM"/>
    </source>
</evidence>
<evidence type="ECO:0000256" key="1">
    <source>
        <dbReference type="SAM" id="SignalP"/>
    </source>
</evidence>
<dbReference type="EMBL" id="CAMGYJ010000005">
    <property type="protein sequence ID" value="CAI0410263.1"/>
    <property type="molecule type" value="Genomic_DNA"/>
</dbReference>
<feature type="signal peptide" evidence="1">
    <location>
        <begin position="1"/>
        <end position="25"/>
    </location>
</feature>
<keyword evidence="1" id="KW-0732">Signal</keyword>
<name>A0AAV0JN08_9ROSI</name>
<evidence type="ECO:0000313" key="2">
    <source>
        <dbReference type="EMBL" id="CAI0410263.1"/>
    </source>
</evidence>
<keyword evidence="3" id="KW-1185">Reference proteome</keyword>
<comment type="caution">
    <text evidence="2">The sequence shown here is derived from an EMBL/GenBank/DDBJ whole genome shotgun (WGS) entry which is preliminary data.</text>
</comment>
<gene>
    <name evidence="2" type="ORF">LITE_LOCUS14683</name>
</gene>
<accession>A0AAV0JN08</accession>
<organism evidence="2 3">
    <name type="scientific">Linum tenue</name>
    <dbReference type="NCBI Taxonomy" id="586396"/>
    <lineage>
        <taxon>Eukaryota</taxon>
        <taxon>Viridiplantae</taxon>
        <taxon>Streptophyta</taxon>
        <taxon>Embryophyta</taxon>
        <taxon>Tracheophyta</taxon>
        <taxon>Spermatophyta</taxon>
        <taxon>Magnoliopsida</taxon>
        <taxon>eudicotyledons</taxon>
        <taxon>Gunneridae</taxon>
        <taxon>Pentapetalae</taxon>
        <taxon>rosids</taxon>
        <taxon>fabids</taxon>
        <taxon>Malpighiales</taxon>
        <taxon>Linaceae</taxon>
        <taxon>Linum</taxon>
    </lineage>
</organism>
<dbReference type="Proteomes" id="UP001154282">
    <property type="component" value="Unassembled WGS sequence"/>
</dbReference>